<evidence type="ECO:0000259" key="2">
    <source>
        <dbReference type="PROSITE" id="PS50943"/>
    </source>
</evidence>
<dbReference type="PROSITE" id="PS50943">
    <property type="entry name" value="HTH_CROC1"/>
    <property type="match status" value="1"/>
</dbReference>
<keyword evidence="1" id="KW-0238">DNA-binding</keyword>
<dbReference type="RefSeq" id="WP_010747099.1">
    <property type="nucleotide sequence ID" value="NZ_ASWF01000001.1"/>
</dbReference>
<dbReference type="EMBL" id="ASWF01000001">
    <property type="protein sequence ID" value="EOT82252.1"/>
    <property type="molecule type" value="Genomic_DNA"/>
</dbReference>
<evidence type="ECO:0000313" key="6">
    <source>
        <dbReference type="Proteomes" id="UP000014158"/>
    </source>
</evidence>
<dbReference type="OrthoDB" id="9805856at2"/>
<name>R2R0H1_9ENTE</name>
<dbReference type="CDD" id="cd00093">
    <property type="entry name" value="HTH_XRE"/>
    <property type="match status" value="1"/>
</dbReference>
<comment type="caution">
    <text evidence="3">The sequence shown here is derived from an EMBL/GenBank/DDBJ whole genome shotgun (WGS) entry which is preliminary data.</text>
</comment>
<dbReference type="PANTHER" id="PTHR46558">
    <property type="entry name" value="TRACRIPTIONAL REGULATORY PROTEIN-RELATED-RELATED"/>
    <property type="match status" value="1"/>
</dbReference>
<feature type="domain" description="HTH cro/C1-type" evidence="2">
    <location>
        <begin position="9"/>
        <end position="63"/>
    </location>
</feature>
<dbReference type="Proteomes" id="UP000013877">
    <property type="component" value="Unassembled WGS sequence"/>
</dbReference>
<dbReference type="Proteomes" id="UP000014158">
    <property type="component" value="Unassembled WGS sequence"/>
</dbReference>
<proteinExistence type="predicted"/>
<evidence type="ECO:0000313" key="4">
    <source>
        <dbReference type="EMBL" id="EOT82252.1"/>
    </source>
</evidence>
<dbReference type="SUPFAM" id="SSF47413">
    <property type="entry name" value="lambda repressor-like DNA-binding domains"/>
    <property type="match status" value="1"/>
</dbReference>
<evidence type="ECO:0000313" key="3">
    <source>
        <dbReference type="EMBL" id="EOH74116.1"/>
    </source>
</evidence>
<dbReference type="HOGENOM" id="CLU_066192_62_4_9"/>
<dbReference type="AlphaFoldDB" id="R2R0H1"/>
<sequence>MTKRLSENLAKLRKEQGLKQTDMALFLKINNRQYQRYESGDSEPKLDTLIALADYFEVSLDFLVGRTDKK</sequence>
<reference evidence="3 5" key="1">
    <citation type="submission" date="2013-02" db="EMBL/GenBank/DDBJ databases">
        <title>The Genome Sequence of Enterococcus raffinosus ATCC_49464.</title>
        <authorList>
            <consortium name="The Broad Institute Genome Sequencing Platform"/>
            <consortium name="The Broad Institute Genome Sequencing Center for Infectious Disease"/>
            <person name="Earl A.M."/>
            <person name="Gilmore M.S."/>
            <person name="Lebreton F."/>
            <person name="Walker B."/>
            <person name="Young S.K."/>
            <person name="Zeng Q."/>
            <person name="Gargeya S."/>
            <person name="Fitzgerald M."/>
            <person name="Haas B."/>
            <person name="Abouelleil A."/>
            <person name="Alvarado L."/>
            <person name="Arachchi H.M."/>
            <person name="Berlin A.M."/>
            <person name="Chapman S.B."/>
            <person name="Dewar J."/>
            <person name="Goldberg J."/>
            <person name="Griggs A."/>
            <person name="Gujja S."/>
            <person name="Hansen M."/>
            <person name="Howarth C."/>
            <person name="Imamovic A."/>
            <person name="Larimer J."/>
            <person name="McCowan C."/>
            <person name="Murphy C."/>
            <person name="Neiman D."/>
            <person name="Pearson M."/>
            <person name="Priest M."/>
            <person name="Roberts A."/>
            <person name="Saif S."/>
            <person name="Shea T."/>
            <person name="Sisk P."/>
            <person name="Sykes S."/>
            <person name="Wortman J."/>
            <person name="Nusbaum C."/>
            <person name="Birren B."/>
        </authorList>
    </citation>
    <scope>NUCLEOTIDE SEQUENCE [LARGE SCALE GENOMIC DNA]</scope>
    <source>
        <strain evidence="3 5">ATCC 49464</strain>
    </source>
</reference>
<keyword evidence="6" id="KW-1185">Reference proteome</keyword>
<dbReference type="InterPro" id="IPR010982">
    <property type="entry name" value="Lambda_DNA-bd_dom_sf"/>
</dbReference>
<dbReference type="EMBL" id="AJAL01000021">
    <property type="protein sequence ID" value="EOH74116.1"/>
    <property type="molecule type" value="Genomic_DNA"/>
</dbReference>
<dbReference type="PATRIC" id="fig|1158602.3.peg.3939"/>
<dbReference type="GO" id="GO:0003677">
    <property type="term" value="F:DNA binding"/>
    <property type="evidence" value="ECO:0007669"/>
    <property type="project" value="UniProtKB-KW"/>
</dbReference>
<accession>R2R0H1</accession>
<reference evidence="4 6" key="2">
    <citation type="submission" date="2013-03" db="EMBL/GenBank/DDBJ databases">
        <title>The Genome Sequence of Enterococcus raffinosus ATCC_49464 (PacBio/Illumina hybrid assembly).</title>
        <authorList>
            <consortium name="The Broad Institute Genomics Platform"/>
            <consortium name="The Broad Institute Genome Sequencing Center for Infectious Disease"/>
            <person name="Earl A."/>
            <person name="Russ C."/>
            <person name="Gilmore M."/>
            <person name="Surin D."/>
            <person name="Walker B."/>
            <person name="Young S."/>
            <person name="Zeng Q."/>
            <person name="Gargeya S."/>
            <person name="Fitzgerald M."/>
            <person name="Haas B."/>
            <person name="Abouelleil A."/>
            <person name="Allen A.W."/>
            <person name="Alvarado L."/>
            <person name="Arachchi H.M."/>
            <person name="Berlin A.M."/>
            <person name="Chapman S.B."/>
            <person name="Gainer-Dewar J."/>
            <person name="Goldberg J."/>
            <person name="Griggs A."/>
            <person name="Gujja S."/>
            <person name="Hansen M."/>
            <person name="Howarth C."/>
            <person name="Imamovic A."/>
            <person name="Ireland A."/>
            <person name="Larimer J."/>
            <person name="McCowan C."/>
            <person name="Murphy C."/>
            <person name="Pearson M."/>
            <person name="Poon T.W."/>
            <person name="Priest M."/>
            <person name="Roberts A."/>
            <person name="Saif S."/>
            <person name="Shea T."/>
            <person name="Sisk P."/>
            <person name="Sykes S."/>
            <person name="Wortman J."/>
            <person name="Nusbaum C."/>
            <person name="Birren B."/>
        </authorList>
    </citation>
    <scope>NUCLEOTIDE SEQUENCE [LARGE SCALE GENOMIC DNA]</scope>
    <source>
        <strain evidence="4 6">ATCC 49464</strain>
    </source>
</reference>
<dbReference type="eggNOG" id="COG1476">
    <property type="taxonomic scope" value="Bacteria"/>
</dbReference>
<dbReference type="Pfam" id="PF01381">
    <property type="entry name" value="HTH_3"/>
    <property type="match status" value="1"/>
</dbReference>
<evidence type="ECO:0000256" key="1">
    <source>
        <dbReference type="ARBA" id="ARBA00023125"/>
    </source>
</evidence>
<dbReference type="SMART" id="SM00530">
    <property type="entry name" value="HTH_XRE"/>
    <property type="match status" value="1"/>
</dbReference>
<organism evidence="3 5">
    <name type="scientific">Enterococcus raffinosus ATCC 49464</name>
    <dbReference type="NCBI Taxonomy" id="1158602"/>
    <lineage>
        <taxon>Bacteria</taxon>
        <taxon>Bacillati</taxon>
        <taxon>Bacillota</taxon>
        <taxon>Bacilli</taxon>
        <taxon>Lactobacillales</taxon>
        <taxon>Enterococcaceae</taxon>
        <taxon>Enterococcus</taxon>
    </lineage>
</organism>
<dbReference type="Gene3D" id="1.10.260.40">
    <property type="entry name" value="lambda repressor-like DNA-binding domains"/>
    <property type="match status" value="1"/>
</dbReference>
<protein>
    <recommendedName>
        <fullName evidence="2">HTH cro/C1-type domain-containing protein</fullName>
    </recommendedName>
</protein>
<dbReference type="PANTHER" id="PTHR46558:SF11">
    <property type="entry name" value="HTH-TYPE TRANSCRIPTIONAL REGULATOR XRE"/>
    <property type="match status" value="1"/>
</dbReference>
<dbReference type="InterPro" id="IPR001387">
    <property type="entry name" value="Cro/C1-type_HTH"/>
</dbReference>
<gene>
    <name evidence="4" type="ORF">I590_00677</name>
    <name evidence="3" type="ORF">UAK_03936</name>
</gene>
<evidence type="ECO:0000313" key="5">
    <source>
        <dbReference type="Proteomes" id="UP000013877"/>
    </source>
</evidence>